<gene>
    <name evidence="2" type="ORF">QTN47_04740</name>
</gene>
<keyword evidence="1" id="KW-0732">Signal</keyword>
<protein>
    <recommendedName>
        <fullName evidence="4">Beta-lactamase-inhibitor-like PepSY-like domain-containing protein</fullName>
    </recommendedName>
</protein>
<comment type="caution">
    <text evidence="2">The sequence shown here is derived from an EMBL/GenBank/DDBJ whole genome shotgun (WGS) entry which is preliminary data.</text>
</comment>
<organism evidence="2 3">
    <name type="scientific">Danxiaibacter flavus</name>
    <dbReference type="NCBI Taxonomy" id="3049108"/>
    <lineage>
        <taxon>Bacteria</taxon>
        <taxon>Pseudomonadati</taxon>
        <taxon>Bacteroidota</taxon>
        <taxon>Chitinophagia</taxon>
        <taxon>Chitinophagales</taxon>
        <taxon>Chitinophagaceae</taxon>
        <taxon>Danxiaibacter</taxon>
    </lineage>
</organism>
<sequence>MKKLLLLSATMISSAIAFAQNDIVITGTKKVTEELAPKAVVDSLHKRFPDAKAVEYFQVDSNVVKRGWTVTEEDNLDPGSSIDRYTISFKRDNMKYYGLYKADGTLIMSKMQETDAALPDAVKATLKKMAGEDYKGWKLQSKTYFHQVNYDKSKSYYEIVATKGDEKKKVYLTPDGTVTKVK</sequence>
<reference evidence="2 3" key="1">
    <citation type="submission" date="2023-07" db="EMBL/GenBank/DDBJ databases">
        <authorList>
            <person name="Lian W.-H."/>
        </authorList>
    </citation>
    <scope>NUCLEOTIDE SEQUENCE [LARGE SCALE GENOMIC DNA]</scope>
    <source>
        <strain evidence="2 3">SYSU DXS3180</strain>
    </source>
</reference>
<dbReference type="SUPFAM" id="SSF160574">
    <property type="entry name" value="BT0923-like"/>
    <property type="match status" value="1"/>
</dbReference>
<keyword evidence="3" id="KW-1185">Reference proteome</keyword>
<evidence type="ECO:0000313" key="2">
    <source>
        <dbReference type="EMBL" id="MEX6686788.1"/>
    </source>
</evidence>
<name>A0ABV3ZAB6_9BACT</name>
<dbReference type="Proteomes" id="UP001560573">
    <property type="component" value="Unassembled WGS sequence"/>
</dbReference>
<accession>A0ABV3ZAB6</accession>
<feature type="chain" id="PRO_5045257317" description="Beta-lactamase-inhibitor-like PepSY-like domain-containing protein" evidence="1">
    <location>
        <begin position="20"/>
        <end position="182"/>
    </location>
</feature>
<dbReference type="EMBL" id="JAULBC010000001">
    <property type="protein sequence ID" value="MEX6686788.1"/>
    <property type="molecule type" value="Genomic_DNA"/>
</dbReference>
<evidence type="ECO:0000256" key="1">
    <source>
        <dbReference type="SAM" id="SignalP"/>
    </source>
</evidence>
<evidence type="ECO:0008006" key="4">
    <source>
        <dbReference type="Google" id="ProtNLM"/>
    </source>
</evidence>
<dbReference type="RefSeq" id="WP_369328183.1">
    <property type="nucleotide sequence ID" value="NZ_JAULBC010000001.1"/>
</dbReference>
<feature type="signal peptide" evidence="1">
    <location>
        <begin position="1"/>
        <end position="19"/>
    </location>
</feature>
<proteinExistence type="predicted"/>
<evidence type="ECO:0000313" key="3">
    <source>
        <dbReference type="Proteomes" id="UP001560573"/>
    </source>
</evidence>
<dbReference type="Gene3D" id="3.10.450.360">
    <property type="match status" value="1"/>
</dbReference>